<protein>
    <submittedName>
        <fullName evidence="2">Unannotated protein</fullName>
    </submittedName>
</protein>
<dbReference type="EMBL" id="CAEZYJ010000042">
    <property type="protein sequence ID" value="CAB4717522.1"/>
    <property type="molecule type" value="Genomic_DNA"/>
</dbReference>
<reference evidence="2" key="1">
    <citation type="submission" date="2020-05" db="EMBL/GenBank/DDBJ databases">
        <authorList>
            <person name="Chiriac C."/>
            <person name="Salcher M."/>
            <person name="Ghai R."/>
            <person name="Kavagutti S V."/>
        </authorList>
    </citation>
    <scope>NUCLEOTIDE SEQUENCE</scope>
</reference>
<proteinExistence type="predicted"/>
<organism evidence="2">
    <name type="scientific">freshwater metagenome</name>
    <dbReference type="NCBI Taxonomy" id="449393"/>
    <lineage>
        <taxon>unclassified sequences</taxon>
        <taxon>metagenomes</taxon>
        <taxon>ecological metagenomes</taxon>
    </lineage>
</organism>
<gene>
    <name evidence="1" type="ORF">UFOPK2659_00431</name>
    <name evidence="2" type="ORF">UFOPK4209_00447</name>
</gene>
<evidence type="ECO:0000313" key="1">
    <source>
        <dbReference type="EMBL" id="CAB4717522.1"/>
    </source>
</evidence>
<dbReference type="AlphaFoldDB" id="A0A6J7S5U6"/>
<sequence length="48" mass="4978">MANLRGGSIGSINAWLPSRRSTEHHLGAAVIVFAGQVRSARSMGVNGS</sequence>
<evidence type="ECO:0000313" key="2">
    <source>
        <dbReference type="EMBL" id="CAB5036467.1"/>
    </source>
</evidence>
<dbReference type="EMBL" id="CAFBPY010000049">
    <property type="protein sequence ID" value="CAB5036467.1"/>
    <property type="molecule type" value="Genomic_DNA"/>
</dbReference>
<name>A0A6J7S5U6_9ZZZZ</name>
<accession>A0A6J7S5U6</accession>